<accession>A0A0F9LSG9</accession>
<dbReference type="Gene3D" id="3.30.230.80">
    <property type="match status" value="1"/>
</dbReference>
<dbReference type="GO" id="GO:0140662">
    <property type="term" value="F:ATP-dependent protein folding chaperone"/>
    <property type="evidence" value="ECO:0007669"/>
    <property type="project" value="InterPro"/>
</dbReference>
<dbReference type="InterPro" id="IPR020568">
    <property type="entry name" value="Ribosomal_Su5_D2-typ_SF"/>
</dbReference>
<dbReference type="SUPFAM" id="SSF54211">
    <property type="entry name" value="Ribosomal protein S5 domain 2-like"/>
    <property type="match status" value="1"/>
</dbReference>
<organism evidence="3">
    <name type="scientific">marine sediment metagenome</name>
    <dbReference type="NCBI Taxonomy" id="412755"/>
    <lineage>
        <taxon>unclassified sequences</taxon>
        <taxon>metagenomes</taxon>
        <taxon>ecological metagenomes</taxon>
    </lineage>
</organism>
<keyword evidence="2" id="KW-0143">Chaperone</keyword>
<dbReference type="GO" id="GO:0051082">
    <property type="term" value="F:unfolded protein binding"/>
    <property type="evidence" value="ECO:0007669"/>
    <property type="project" value="InterPro"/>
</dbReference>
<comment type="similarity">
    <text evidence="1">Belongs to the heat shock protein 90 family.</text>
</comment>
<dbReference type="AlphaFoldDB" id="A0A0F9LSG9"/>
<dbReference type="InterPro" id="IPR037196">
    <property type="entry name" value="HSP90_C"/>
</dbReference>
<dbReference type="Gene3D" id="1.20.120.790">
    <property type="entry name" value="Heat shock protein 90, C-terminal domain"/>
    <property type="match status" value="1"/>
</dbReference>
<dbReference type="SUPFAM" id="SSF110942">
    <property type="entry name" value="HSP90 C-terminal domain"/>
    <property type="match status" value="1"/>
</dbReference>
<comment type="caution">
    <text evidence="3">The sequence shown here is derived from an EMBL/GenBank/DDBJ whole genome shotgun (WGS) entry which is preliminary data.</text>
</comment>
<dbReference type="GO" id="GO:0005524">
    <property type="term" value="F:ATP binding"/>
    <property type="evidence" value="ECO:0007669"/>
    <property type="project" value="InterPro"/>
</dbReference>
<evidence type="ECO:0000256" key="2">
    <source>
        <dbReference type="ARBA" id="ARBA00023186"/>
    </source>
</evidence>
<dbReference type="Pfam" id="PF00183">
    <property type="entry name" value="HSP90"/>
    <property type="match status" value="1"/>
</dbReference>
<proteinExistence type="inferred from homology"/>
<dbReference type="EMBL" id="LAZR01011756">
    <property type="protein sequence ID" value="KKM60022.1"/>
    <property type="molecule type" value="Genomic_DNA"/>
</dbReference>
<dbReference type="InterPro" id="IPR001404">
    <property type="entry name" value="Hsp90_fam"/>
</dbReference>
<evidence type="ECO:0000313" key="3">
    <source>
        <dbReference type="EMBL" id="KKM60022.1"/>
    </source>
</evidence>
<protein>
    <recommendedName>
        <fullName evidence="4">Molecular chaperone HtpG</fullName>
    </recommendedName>
</protein>
<reference evidence="3" key="1">
    <citation type="journal article" date="2015" name="Nature">
        <title>Complex archaea that bridge the gap between prokaryotes and eukaryotes.</title>
        <authorList>
            <person name="Spang A."/>
            <person name="Saw J.H."/>
            <person name="Jorgensen S.L."/>
            <person name="Zaremba-Niedzwiedzka K."/>
            <person name="Martijn J."/>
            <person name="Lind A.E."/>
            <person name="van Eijk R."/>
            <person name="Schleper C."/>
            <person name="Guy L."/>
            <person name="Ettema T.J."/>
        </authorList>
    </citation>
    <scope>NUCLEOTIDE SEQUENCE</scope>
</reference>
<sequence length="297" mass="33787">GIIDSEDLPLNISREMLQHNRILASIKNASVKKILGELQDLKKDKEKYDEFYMEFSRPLKEGVYQDFNSRDTLLELLQFKSTKEEGFSGFAGYKERMKPEQKAIYYITGEKEQNLRNSPLLEAYKEKDIEVFIMDEDIDEIVIPSIGKYKDVELKPVNRSDAADDLKTDEDKKSEKKIGPLIKKIKKVLGDEVKDVRASARLSDSPSCIVADEDDPTVQMQHLLKSMGQTDMPEVKPILEINPGHEIVQKLVDSDNDEATEDAGRLLLEQALLLEGVQLKDPSGFVKRLNKVLTKSL</sequence>
<dbReference type="PANTHER" id="PTHR11528">
    <property type="entry name" value="HEAT SHOCK PROTEIN 90 FAMILY MEMBER"/>
    <property type="match status" value="1"/>
</dbReference>
<dbReference type="Gene3D" id="3.40.50.11260">
    <property type="match status" value="1"/>
</dbReference>
<gene>
    <name evidence="3" type="ORF">LCGC14_1546080</name>
</gene>
<feature type="non-terminal residue" evidence="3">
    <location>
        <position position="1"/>
    </location>
</feature>
<evidence type="ECO:0008006" key="4">
    <source>
        <dbReference type="Google" id="ProtNLM"/>
    </source>
</evidence>
<dbReference type="GO" id="GO:0016887">
    <property type="term" value="F:ATP hydrolysis activity"/>
    <property type="evidence" value="ECO:0007669"/>
    <property type="project" value="InterPro"/>
</dbReference>
<name>A0A0F9LSG9_9ZZZZ</name>
<evidence type="ECO:0000256" key="1">
    <source>
        <dbReference type="ARBA" id="ARBA00008239"/>
    </source>
</evidence>